<feature type="compositionally biased region" description="Polar residues" evidence="1">
    <location>
        <begin position="23"/>
        <end position="33"/>
    </location>
</feature>
<feature type="region of interest" description="Disordered" evidence="1">
    <location>
        <begin position="1"/>
        <end position="60"/>
    </location>
</feature>
<evidence type="ECO:0000313" key="3">
    <source>
        <dbReference type="Proteomes" id="UP000515135"/>
    </source>
</evidence>
<dbReference type="RefSeq" id="XP_019647807.1">
    <property type="nucleotide sequence ID" value="XM_019792248.1"/>
</dbReference>
<dbReference type="InterPro" id="IPR052644">
    <property type="entry name" value="ZMAT3"/>
</dbReference>
<reference evidence="4" key="1">
    <citation type="submission" date="2025-08" db="UniProtKB">
        <authorList>
            <consortium name="RefSeq"/>
        </authorList>
    </citation>
    <scope>IDENTIFICATION</scope>
    <source>
        <tissue evidence="4">Gonad</tissue>
    </source>
</reference>
<dbReference type="CDD" id="cd18721">
    <property type="entry name" value="PIN_ZNF451-like"/>
    <property type="match status" value="1"/>
</dbReference>
<feature type="compositionally biased region" description="Low complexity" evidence="1">
    <location>
        <begin position="107"/>
        <end position="122"/>
    </location>
</feature>
<evidence type="ECO:0000259" key="2">
    <source>
        <dbReference type="Pfam" id="PF18479"/>
    </source>
</evidence>
<feature type="domain" description="ZNF451 PIN-like" evidence="2">
    <location>
        <begin position="244"/>
        <end position="360"/>
    </location>
</feature>
<name>A0A6P5AXR2_BRABE</name>
<dbReference type="PANTHER" id="PTHR46786:SF1">
    <property type="entry name" value="ZINC FINGER MATRIN-TYPE PROTEIN 3"/>
    <property type="match status" value="1"/>
</dbReference>
<dbReference type="KEGG" id="bbel:109488096"/>
<dbReference type="AlphaFoldDB" id="A0A6P5AXR2"/>
<dbReference type="Pfam" id="PF18479">
    <property type="entry name" value="PIN_11"/>
    <property type="match status" value="1"/>
</dbReference>
<proteinExistence type="predicted"/>
<dbReference type="InterPro" id="IPR041192">
    <property type="entry name" value="PIN_11"/>
</dbReference>
<feature type="compositionally biased region" description="Acidic residues" evidence="1">
    <location>
        <begin position="139"/>
        <end position="149"/>
    </location>
</feature>
<dbReference type="Gene3D" id="3.30.160.60">
    <property type="entry name" value="Classic Zinc Finger"/>
    <property type="match status" value="1"/>
</dbReference>
<accession>A0A6P5AXR2</accession>
<dbReference type="PANTHER" id="PTHR46786">
    <property type="entry name" value="ZINC FINGER MATRIN-TYPE PROTEIN 3"/>
    <property type="match status" value="1"/>
</dbReference>
<gene>
    <name evidence="4" type="primary">LOC109488096</name>
</gene>
<feature type="compositionally biased region" description="Polar residues" evidence="1">
    <location>
        <begin position="212"/>
        <end position="224"/>
    </location>
</feature>
<evidence type="ECO:0000313" key="4">
    <source>
        <dbReference type="RefSeq" id="XP_019647807.1"/>
    </source>
</evidence>
<dbReference type="OrthoDB" id="6091938at2759"/>
<feature type="compositionally biased region" description="Basic and acidic residues" evidence="1">
    <location>
        <begin position="187"/>
        <end position="209"/>
    </location>
</feature>
<dbReference type="Proteomes" id="UP000515135">
    <property type="component" value="Unplaced"/>
</dbReference>
<protein>
    <submittedName>
        <fullName evidence="4">Uncharacterized protein LOC109488096</fullName>
    </submittedName>
</protein>
<evidence type="ECO:0000256" key="1">
    <source>
        <dbReference type="SAM" id="MobiDB-lite"/>
    </source>
</evidence>
<keyword evidence="3" id="KW-1185">Reference proteome</keyword>
<dbReference type="InterPro" id="IPR036236">
    <property type="entry name" value="Znf_C2H2_sf"/>
</dbReference>
<feature type="compositionally biased region" description="Basic residues" evidence="1">
    <location>
        <begin position="160"/>
        <end position="178"/>
    </location>
</feature>
<organism evidence="3 4">
    <name type="scientific">Branchiostoma belcheri</name>
    <name type="common">Amphioxus</name>
    <dbReference type="NCBI Taxonomy" id="7741"/>
    <lineage>
        <taxon>Eukaryota</taxon>
        <taxon>Metazoa</taxon>
        <taxon>Chordata</taxon>
        <taxon>Cephalochordata</taxon>
        <taxon>Leptocardii</taxon>
        <taxon>Amphioxiformes</taxon>
        <taxon>Branchiostomatidae</taxon>
        <taxon>Branchiostoma</taxon>
    </lineage>
</organism>
<feature type="region of interest" description="Disordered" evidence="1">
    <location>
        <begin position="97"/>
        <end position="226"/>
    </location>
</feature>
<dbReference type="GeneID" id="109488096"/>
<dbReference type="SUPFAM" id="SSF57667">
    <property type="entry name" value="beta-beta-alpha zinc fingers"/>
    <property type="match status" value="1"/>
</dbReference>
<feature type="compositionally biased region" description="Polar residues" evidence="1">
    <location>
        <begin position="150"/>
        <end position="159"/>
    </location>
</feature>
<sequence>MGGVGSKKSAAMAGFFSRETTDRSSTSIPSQQDEAVPMEIDPVETPPGQDEGTSRDPVTLPDPNLQYCRVCGVYVPNSFTSAYQHWMGKRHRRRVREMQEGDAESGDVAVATATVRSASDSSLVVTGRLRGRKRRQNQEEAEQPSDTEETPTAPTTSRKQPSKSKRKGGTKKGKRKRKSSESNNSTEPKRARLDTDQADSDSQRKDFPKNEGPNSSRSFPSYTDLSPLAGSSHVTAPPLPPDDVTHVIFVDLDNWSHFFQKLPHELPSGSFVYGFAGGSTTWREPKNCSALTALKRNGCFYKHPSCGRWKDAADFAICVHAGKLDERLSKDIPFTVLSGDKGFYELAHQLRMSSRRAHIVNPHAHDMDMVLGMLNSIGET</sequence>